<dbReference type="OrthoDB" id="8456657at2"/>
<sequence length="161" mass="17355">MDLGTLLAILAFLAVLAAIALGLRFLVPQLIDNLKGSFGSATGWTTLSRVYATSSKPEGEALKRQSLVAGAVVYRYLVTAVIGDTGLYLAVGRPLPRQPILIPWSDFTDVQSVRLFWQKAALVSIGAPRVGTLTLPMTLYDRIRPHLPPQLASKDVSSKPV</sequence>
<comment type="caution">
    <text evidence="1">The sequence shown here is derived from an EMBL/GenBank/DDBJ whole genome shotgun (WGS) entry which is preliminary data.</text>
</comment>
<name>A0A1E3WAA4_9HYPH</name>
<dbReference type="Proteomes" id="UP000095042">
    <property type="component" value="Unassembled WGS sequence"/>
</dbReference>
<keyword evidence="2" id="KW-1185">Reference proteome</keyword>
<dbReference type="EMBL" id="LPWD01000247">
    <property type="protein sequence ID" value="ODS02706.1"/>
    <property type="molecule type" value="Genomic_DNA"/>
</dbReference>
<dbReference type="AlphaFoldDB" id="A0A1E3WAA4"/>
<evidence type="ECO:0000313" key="1">
    <source>
        <dbReference type="EMBL" id="ODS02706.1"/>
    </source>
</evidence>
<proteinExistence type="predicted"/>
<accession>A0A1E3WAA4</accession>
<evidence type="ECO:0000313" key="2">
    <source>
        <dbReference type="Proteomes" id="UP000095042"/>
    </source>
</evidence>
<organism evidence="1 2">
    <name type="scientific">Methyloceanibacter marginalis</name>
    <dbReference type="NCBI Taxonomy" id="1774971"/>
    <lineage>
        <taxon>Bacteria</taxon>
        <taxon>Pseudomonadati</taxon>
        <taxon>Pseudomonadota</taxon>
        <taxon>Alphaproteobacteria</taxon>
        <taxon>Hyphomicrobiales</taxon>
        <taxon>Hyphomicrobiaceae</taxon>
        <taxon>Methyloceanibacter</taxon>
    </lineage>
</organism>
<reference evidence="1 2" key="1">
    <citation type="journal article" date="2016" name="Environ. Microbiol.">
        <title>New Methyloceanibacter diversity from North Sea sediments includes methanotroph containing solely the soluble methane monooxygenase.</title>
        <authorList>
            <person name="Vekeman B."/>
            <person name="Kerckhof F.M."/>
            <person name="Cremers G."/>
            <person name="de Vos P."/>
            <person name="Vandamme P."/>
            <person name="Boon N."/>
            <person name="Op den Camp H.J."/>
            <person name="Heylen K."/>
        </authorList>
    </citation>
    <scope>NUCLEOTIDE SEQUENCE [LARGE SCALE GENOMIC DNA]</scope>
    <source>
        <strain evidence="1 2">R-67177</strain>
    </source>
</reference>
<protein>
    <submittedName>
        <fullName evidence="1">Uncharacterized protein</fullName>
    </submittedName>
</protein>
<gene>
    <name evidence="1" type="ORF">AUC71_13880</name>
</gene>
<dbReference type="RefSeq" id="WP_069624100.1">
    <property type="nucleotide sequence ID" value="NZ_LPWD01000247.1"/>
</dbReference>